<proteinExistence type="predicted"/>
<accession>A0A1T5LZJ1</accession>
<feature type="domain" description="DUF4261" evidence="1">
    <location>
        <begin position="206"/>
        <end position="281"/>
    </location>
</feature>
<dbReference type="STRING" id="688867.SAMN05660236_3942"/>
<dbReference type="Pfam" id="PF14080">
    <property type="entry name" value="DUF4261"/>
    <property type="match status" value="1"/>
</dbReference>
<dbReference type="RefSeq" id="WP_079688517.1">
    <property type="nucleotide sequence ID" value="NZ_FUZU01000003.1"/>
</dbReference>
<organism evidence="2 3">
    <name type="scientific">Ohtaekwangia koreensis</name>
    <dbReference type="NCBI Taxonomy" id="688867"/>
    <lineage>
        <taxon>Bacteria</taxon>
        <taxon>Pseudomonadati</taxon>
        <taxon>Bacteroidota</taxon>
        <taxon>Cytophagia</taxon>
        <taxon>Cytophagales</taxon>
        <taxon>Fulvivirgaceae</taxon>
        <taxon>Ohtaekwangia</taxon>
    </lineage>
</organism>
<protein>
    <recommendedName>
        <fullName evidence="1">DUF4261 domain-containing protein</fullName>
    </recommendedName>
</protein>
<evidence type="ECO:0000313" key="2">
    <source>
        <dbReference type="EMBL" id="SKC81401.1"/>
    </source>
</evidence>
<dbReference type="AlphaFoldDB" id="A0A1T5LZJ1"/>
<sequence length="284" mass="32734">MALFNWSKKKESANEKPMISNEMQMLFAKLLFTSEPTWDDAVLEQEIVRNFPLFSSTDIGSKENQRSRQYFFRDYIVRYGEGDLPAQGTIFKPEKEFSQQTLASAYRQAWHWHNAEATAGTCKYDLMVGDLMSMLLTHQDRVEYYQKFLTAVVKALKPTAIYFPASEKLIEPEEYLKQIEEHGFRNLYALINVRLFNVEGKGMLMDSLGLQALGLPDFQIQFLQYDPGQIAGLLYSYAEYIFNHGSVIEDGNTVEGVEQGSRWRCIYSRAAIPPNRSVIEIKPE</sequence>
<gene>
    <name evidence="2" type="ORF">SAMN05660236_3942</name>
</gene>
<reference evidence="2 3" key="1">
    <citation type="submission" date="2017-02" db="EMBL/GenBank/DDBJ databases">
        <authorList>
            <person name="Peterson S.W."/>
        </authorList>
    </citation>
    <scope>NUCLEOTIDE SEQUENCE [LARGE SCALE GENOMIC DNA]</scope>
    <source>
        <strain evidence="2 3">DSM 25262</strain>
    </source>
</reference>
<keyword evidence="3" id="KW-1185">Reference proteome</keyword>
<dbReference type="EMBL" id="FUZU01000003">
    <property type="protein sequence ID" value="SKC81401.1"/>
    <property type="molecule type" value="Genomic_DNA"/>
</dbReference>
<dbReference type="OrthoDB" id="277550at2"/>
<dbReference type="InterPro" id="IPR025357">
    <property type="entry name" value="DUF4261"/>
</dbReference>
<evidence type="ECO:0000313" key="3">
    <source>
        <dbReference type="Proteomes" id="UP000190961"/>
    </source>
</evidence>
<name>A0A1T5LZJ1_9BACT</name>
<evidence type="ECO:0000259" key="1">
    <source>
        <dbReference type="Pfam" id="PF14080"/>
    </source>
</evidence>
<dbReference type="Proteomes" id="UP000190961">
    <property type="component" value="Unassembled WGS sequence"/>
</dbReference>